<sequence>MEEPLKTAIIDYISLHCEDLTVETLATHFGYSYSHFSREFKKSFHVPAVEYIATVKIQKSIEHLSPHKSILSSQLSAGYLSTGSFTNIFKKRTGLRPKDYRQGMTTFFDFFNRVAEEKLPLEEELTSDLETSNDLEVTITLPDTFKGIAFIGLFKHRLPNHVPIVGKPVTHSQTFTFKNIPDGSFYLMSCGIPKSKNLLNYFFLKDEFRSFIEEPIHFPSSEKQAFQLKLRPKLTTDPPLTINLPHILYSRINSKNE</sequence>
<dbReference type="EMBL" id="NGJU01000007">
    <property type="protein sequence ID" value="RST96501.1"/>
    <property type="molecule type" value="Genomic_DNA"/>
</dbReference>
<feature type="domain" description="HTH araC/xylS-type" evidence="4">
    <location>
        <begin position="7"/>
        <end position="103"/>
    </location>
</feature>
<dbReference type="InterPro" id="IPR009057">
    <property type="entry name" value="Homeodomain-like_sf"/>
</dbReference>
<evidence type="ECO:0000313" key="6">
    <source>
        <dbReference type="Proteomes" id="UP000287239"/>
    </source>
</evidence>
<keyword evidence="1" id="KW-0805">Transcription regulation</keyword>
<dbReference type="OrthoDB" id="9816344at2"/>
<keyword evidence="2" id="KW-0238">DNA-binding</keyword>
<dbReference type="SMART" id="SM00342">
    <property type="entry name" value="HTH_ARAC"/>
    <property type="match status" value="1"/>
</dbReference>
<reference evidence="5 6" key="1">
    <citation type="submission" date="2017-05" db="EMBL/GenBank/DDBJ databases">
        <title>Vagococcus spp. assemblies.</title>
        <authorList>
            <person name="Gulvik C.A."/>
        </authorList>
    </citation>
    <scope>NUCLEOTIDE SEQUENCE [LARGE SCALE GENOMIC DNA]</scope>
    <source>
        <strain evidence="5 6">NCFB 2777</strain>
    </source>
</reference>
<keyword evidence="6" id="KW-1185">Reference proteome</keyword>
<keyword evidence="3" id="KW-0804">Transcription</keyword>
<dbReference type="GO" id="GO:0003700">
    <property type="term" value="F:DNA-binding transcription factor activity"/>
    <property type="evidence" value="ECO:0007669"/>
    <property type="project" value="InterPro"/>
</dbReference>
<dbReference type="PANTHER" id="PTHR47504">
    <property type="entry name" value="RIGHT ORIGIN-BINDING PROTEIN"/>
    <property type="match status" value="1"/>
</dbReference>
<evidence type="ECO:0000256" key="3">
    <source>
        <dbReference type="ARBA" id="ARBA00023163"/>
    </source>
</evidence>
<dbReference type="RefSeq" id="WP_126779180.1">
    <property type="nucleotide sequence ID" value="NZ_JBQEBA010000012.1"/>
</dbReference>
<dbReference type="PROSITE" id="PS01124">
    <property type="entry name" value="HTH_ARAC_FAMILY_2"/>
    <property type="match status" value="1"/>
</dbReference>
<dbReference type="InterPro" id="IPR050959">
    <property type="entry name" value="MarA-like"/>
</dbReference>
<comment type="caution">
    <text evidence="5">The sequence shown here is derived from an EMBL/GenBank/DDBJ whole genome shotgun (WGS) entry which is preliminary data.</text>
</comment>
<protein>
    <recommendedName>
        <fullName evidence="4">HTH araC/xylS-type domain-containing protein</fullName>
    </recommendedName>
</protein>
<evidence type="ECO:0000313" key="5">
    <source>
        <dbReference type="EMBL" id="RST96501.1"/>
    </source>
</evidence>
<dbReference type="SUPFAM" id="SSF46689">
    <property type="entry name" value="Homeodomain-like"/>
    <property type="match status" value="2"/>
</dbReference>
<dbReference type="AlphaFoldDB" id="A0A429ZS56"/>
<name>A0A429ZS56_9ENTE</name>
<organism evidence="5 6">
    <name type="scientific">Vagococcus salmoninarum</name>
    <dbReference type="NCBI Taxonomy" id="2739"/>
    <lineage>
        <taxon>Bacteria</taxon>
        <taxon>Bacillati</taxon>
        <taxon>Bacillota</taxon>
        <taxon>Bacilli</taxon>
        <taxon>Lactobacillales</taxon>
        <taxon>Enterococcaceae</taxon>
        <taxon>Vagococcus</taxon>
    </lineage>
</organism>
<dbReference type="PANTHER" id="PTHR47504:SF6">
    <property type="entry name" value="ARAC-FAMILY TRANSCRIPTIONAL REGULATOR"/>
    <property type="match status" value="1"/>
</dbReference>
<gene>
    <name evidence="5" type="ORF">CBF35_06210</name>
</gene>
<dbReference type="Gene3D" id="1.10.10.60">
    <property type="entry name" value="Homeodomain-like"/>
    <property type="match status" value="2"/>
</dbReference>
<dbReference type="GeneID" id="98567959"/>
<dbReference type="Pfam" id="PF12833">
    <property type="entry name" value="HTH_18"/>
    <property type="match status" value="1"/>
</dbReference>
<evidence type="ECO:0000259" key="4">
    <source>
        <dbReference type="PROSITE" id="PS01124"/>
    </source>
</evidence>
<evidence type="ECO:0000256" key="1">
    <source>
        <dbReference type="ARBA" id="ARBA00023015"/>
    </source>
</evidence>
<dbReference type="Proteomes" id="UP000287239">
    <property type="component" value="Unassembled WGS sequence"/>
</dbReference>
<dbReference type="InterPro" id="IPR018060">
    <property type="entry name" value="HTH_AraC"/>
</dbReference>
<dbReference type="GO" id="GO:0043565">
    <property type="term" value="F:sequence-specific DNA binding"/>
    <property type="evidence" value="ECO:0007669"/>
    <property type="project" value="InterPro"/>
</dbReference>
<accession>A0A429ZS56</accession>
<evidence type="ECO:0000256" key="2">
    <source>
        <dbReference type="ARBA" id="ARBA00023125"/>
    </source>
</evidence>
<proteinExistence type="predicted"/>